<evidence type="ECO:0008006" key="5">
    <source>
        <dbReference type="Google" id="ProtNLM"/>
    </source>
</evidence>
<dbReference type="InterPro" id="IPR006171">
    <property type="entry name" value="TOPRIM_dom"/>
</dbReference>
<accession>A0ABX1ET17</accession>
<feature type="domain" description="Toprim" evidence="1">
    <location>
        <begin position="254"/>
        <end position="344"/>
    </location>
</feature>
<dbReference type="InterPro" id="IPR034154">
    <property type="entry name" value="TOPRIM_DnaG/twinkle"/>
</dbReference>
<organism evidence="3 4">
    <name type="scientific">Falsiroseomonas frigidaquae</name>
    <dbReference type="NCBI Taxonomy" id="487318"/>
    <lineage>
        <taxon>Bacteria</taxon>
        <taxon>Pseudomonadati</taxon>
        <taxon>Pseudomonadota</taxon>
        <taxon>Alphaproteobacteria</taxon>
        <taxon>Acetobacterales</taxon>
        <taxon>Roseomonadaceae</taxon>
        <taxon>Falsiroseomonas</taxon>
    </lineage>
</organism>
<protein>
    <recommendedName>
        <fullName evidence="5">Toprim domain-containing protein</fullName>
    </recommendedName>
</protein>
<sequence>MTRGLDARTLAGLLAQRVPELVAELLPHGRRDGPEWRCGSISGEQGESLGVRLSGGRAGVWSDFASGEAGDALDLVAAVNFGGDRRAAMGWARRWLGLGDDATTAEPVRRAHAPAASADGMDAEAVAKRRKALALFAAAREPITGTPAAHYLAARGIHLAELGRVPRALRFHAACWCGEAGGPLPAMLAAITGPDGAHLATHRTWIAQDADGVWRKAKLKDAKRTLGSYAGGTIRLWRGATATPLAQAAPGASVALAEGIETALSVALACPELRVLCAVSLGNLARVALPANVAIVILAADNDGDNPSAAKALARAVERFTAEGREVRIARPPEGMKDFNDVLTAPEPGA</sequence>
<evidence type="ECO:0000313" key="4">
    <source>
        <dbReference type="Proteomes" id="UP000765160"/>
    </source>
</evidence>
<evidence type="ECO:0000259" key="1">
    <source>
        <dbReference type="Pfam" id="PF13362"/>
    </source>
</evidence>
<dbReference type="Pfam" id="PF13362">
    <property type="entry name" value="Toprim_3"/>
    <property type="match status" value="1"/>
</dbReference>
<name>A0ABX1ET17_9PROT</name>
<dbReference type="EMBL" id="JAAVTX010000001">
    <property type="protein sequence ID" value="NKE43650.1"/>
    <property type="molecule type" value="Genomic_DNA"/>
</dbReference>
<evidence type="ECO:0000313" key="3">
    <source>
        <dbReference type="EMBL" id="NKE43650.1"/>
    </source>
</evidence>
<gene>
    <name evidence="3" type="ORF">HB662_02600</name>
</gene>
<feature type="domain" description="DUF7146" evidence="2">
    <location>
        <begin position="128"/>
        <end position="236"/>
    </location>
</feature>
<dbReference type="CDD" id="cd01029">
    <property type="entry name" value="TOPRIM_primases"/>
    <property type="match status" value="1"/>
</dbReference>
<dbReference type="InterPro" id="IPR055570">
    <property type="entry name" value="DUF7146"/>
</dbReference>
<keyword evidence="4" id="KW-1185">Reference proteome</keyword>
<evidence type="ECO:0000259" key="2">
    <source>
        <dbReference type="Pfam" id="PF23639"/>
    </source>
</evidence>
<comment type="caution">
    <text evidence="3">The sequence shown here is derived from an EMBL/GenBank/DDBJ whole genome shotgun (WGS) entry which is preliminary data.</text>
</comment>
<dbReference type="Proteomes" id="UP000765160">
    <property type="component" value="Unassembled WGS sequence"/>
</dbReference>
<reference evidence="3 4" key="1">
    <citation type="submission" date="2020-03" db="EMBL/GenBank/DDBJ databases">
        <title>Roseomonas selenitidurans sp. nov. isolated from soil.</title>
        <authorList>
            <person name="Liu H."/>
        </authorList>
    </citation>
    <scope>NUCLEOTIDE SEQUENCE [LARGE SCALE GENOMIC DNA]</scope>
    <source>
        <strain evidence="3 4">JCM 15073</strain>
    </source>
</reference>
<dbReference type="RefSeq" id="WP_168046820.1">
    <property type="nucleotide sequence ID" value="NZ_JAATJR010000001.1"/>
</dbReference>
<proteinExistence type="predicted"/>
<dbReference type="Pfam" id="PF23639">
    <property type="entry name" value="DUF7146"/>
    <property type="match status" value="1"/>
</dbReference>